<evidence type="ECO:0000313" key="2">
    <source>
        <dbReference type="EMBL" id="CAJ1064592.1"/>
    </source>
</evidence>
<proteinExistence type="predicted"/>
<protein>
    <submittedName>
        <fullName evidence="2">PiggyBac transposable element-derived protein 3-like</fullName>
    </submittedName>
</protein>
<name>A0AAV1FWL1_XYRNO</name>
<accession>A0AAV1FWL1</accession>
<feature type="region of interest" description="Disordered" evidence="1">
    <location>
        <begin position="54"/>
        <end position="103"/>
    </location>
</feature>
<evidence type="ECO:0000313" key="3">
    <source>
        <dbReference type="Proteomes" id="UP001178508"/>
    </source>
</evidence>
<organism evidence="2 3">
    <name type="scientific">Xyrichtys novacula</name>
    <name type="common">Pearly razorfish</name>
    <name type="synonym">Hemipteronotus novacula</name>
    <dbReference type="NCBI Taxonomy" id="13765"/>
    <lineage>
        <taxon>Eukaryota</taxon>
        <taxon>Metazoa</taxon>
        <taxon>Chordata</taxon>
        <taxon>Craniata</taxon>
        <taxon>Vertebrata</taxon>
        <taxon>Euteleostomi</taxon>
        <taxon>Actinopterygii</taxon>
        <taxon>Neopterygii</taxon>
        <taxon>Teleostei</taxon>
        <taxon>Neoteleostei</taxon>
        <taxon>Acanthomorphata</taxon>
        <taxon>Eupercaria</taxon>
        <taxon>Labriformes</taxon>
        <taxon>Labridae</taxon>
        <taxon>Xyrichtys</taxon>
    </lineage>
</organism>
<dbReference type="Proteomes" id="UP001178508">
    <property type="component" value="Chromosome 9"/>
</dbReference>
<feature type="compositionally biased region" description="Low complexity" evidence="1">
    <location>
        <begin position="189"/>
        <end position="202"/>
    </location>
</feature>
<dbReference type="EMBL" id="OY660872">
    <property type="protein sequence ID" value="CAJ1064592.1"/>
    <property type="molecule type" value="Genomic_DNA"/>
</dbReference>
<evidence type="ECO:0000256" key="1">
    <source>
        <dbReference type="SAM" id="MobiDB-lite"/>
    </source>
</evidence>
<gene>
    <name evidence="2" type="ORF">XNOV1_A029498</name>
</gene>
<dbReference type="AlphaFoldDB" id="A0AAV1FWL1"/>
<reference evidence="2" key="1">
    <citation type="submission" date="2023-08" db="EMBL/GenBank/DDBJ databases">
        <authorList>
            <person name="Alioto T."/>
            <person name="Alioto T."/>
            <person name="Gomez Garrido J."/>
        </authorList>
    </citation>
    <scope>NUCLEOTIDE SEQUENCE</scope>
</reference>
<feature type="compositionally biased region" description="Basic residues" evidence="1">
    <location>
        <begin position="89"/>
        <end position="103"/>
    </location>
</feature>
<feature type="compositionally biased region" description="Basic and acidic residues" evidence="1">
    <location>
        <begin position="56"/>
        <end position="82"/>
    </location>
</feature>
<feature type="region of interest" description="Disordered" evidence="1">
    <location>
        <begin position="180"/>
        <end position="243"/>
    </location>
</feature>
<sequence length="243" mass="27083">MMKCKVRIGPPVQSIMKKALIVAMKRRKLLTRGLKRKTRVQQLHVTRQCGLSMVKSQEEKRKTHPAAEFDKSDDQMCTEKEGPTVTQAKRSKSPAKKKVKRKEYRWRKAEFDPPDVPFFESADEAIEESVPVALINAWSLYRRDLNTLDLEKNTMPLRSFQASVGSSLVSTGIVKVRVGTPLSPPPVSSPSNSSPPHSSPSQTPTPSPPLRRRQSTIVPPDVRRDGGPLPILAKATKMQALKG</sequence>
<keyword evidence="3" id="KW-1185">Reference proteome</keyword>